<gene>
    <name evidence="3" type="ORF">LCGC14_1278660</name>
</gene>
<dbReference type="EMBL" id="LAZR01007251">
    <property type="protein sequence ID" value="KKM86470.1"/>
    <property type="molecule type" value="Genomic_DNA"/>
</dbReference>
<dbReference type="Pfam" id="PF03354">
    <property type="entry name" value="TerL_ATPase"/>
    <property type="match status" value="1"/>
</dbReference>
<accession>A0A0F9NCK3</accession>
<dbReference type="AlphaFoldDB" id="A0A0F9NCK3"/>
<evidence type="ECO:0008006" key="4">
    <source>
        <dbReference type="Google" id="ProtNLM"/>
    </source>
</evidence>
<evidence type="ECO:0000259" key="2">
    <source>
        <dbReference type="Pfam" id="PF20441"/>
    </source>
</evidence>
<dbReference type="PANTHER" id="PTHR41287:SF1">
    <property type="entry name" value="PROTEIN YMFN"/>
    <property type="match status" value="1"/>
</dbReference>
<dbReference type="PANTHER" id="PTHR41287">
    <property type="match status" value="1"/>
</dbReference>
<organism evidence="3">
    <name type="scientific">marine sediment metagenome</name>
    <dbReference type="NCBI Taxonomy" id="412755"/>
    <lineage>
        <taxon>unclassified sequences</taxon>
        <taxon>metagenomes</taxon>
        <taxon>ecological metagenomes</taxon>
    </lineage>
</organism>
<protein>
    <recommendedName>
        <fullName evidence="4">Terminase large subunit</fullName>
    </recommendedName>
</protein>
<dbReference type="Gene3D" id="3.40.50.300">
    <property type="entry name" value="P-loop containing nucleotide triphosphate hydrolases"/>
    <property type="match status" value="1"/>
</dbReference>
<dbReference type="Pfam" id="PF20441">
    <property type="entry name" value="TerL_nuclease"/>
    <property type="match status" value="1"/>
</dbReference>
<comment type="caution">
    <text evidence="3">The sequence shown here is derived from an EMBL/GenBank/DDBJ whole genome shotgun (WGS) entry which is preliminary data.</text>
</comment>
<reference evidence="3" key="1">
    <citation type="journal article" date="2015" name="Nature">
        <title>Complex archaea that bridge the gap between prokaryotes and eukaryotes.</title>
        <authorList>
            <person name="Spang A."/>
            <person name="Saw J.H."/>
            <person name="Jorgensen S.L."/>
            <person name="Zaremba-Niedzwiedzka K."/>
            <person name="Martijn J."/>
            <person name="Lind A.E."/>
            <person name="van Eijk R."/>
            <person name="Schleper C."/>
            <person name="Guy L."/>
            <person name="Ettema T.J."/>
        </authorList>
    </citation>
    <scope>NUCLEOTIDE SEQUENCE</scope>
</reference>
<feature type="domain" description="Terminase large subunit-like ATPase" evidence="1">
    <location>
        <begin position="80"/>
        <end position="249"/>
    </location>
</feature>
<evidence type="ECO:0000313" key="3">
    <source>
        <dbReference type="EMBL" id="KKM86470.1"/>
    </source>
</evidence>
<dbReference type="InterPro" id="IPR005021">
    <property type="entry name" value="Terminase_largesu-like"/>
</dbReference>
<dbReference type="InterPro" id="IPR046462">
    <property type="entry name" value="TerL_nuclease"/>
</dbReference>
<dbReference type="InterPro" id="IPR027417">
    <property type="entry name" value="P-loop_NTPase"/>
</dbReference>
<name>A0A0F9NCK3_9ZZZZ</name>
<dbReference type="GO" id="GO:0004519">
    <property type="term" value="F:endonuclease activity"/>
    <property type="evidence" value="ECO:0007669"/>
    <property type="project" value="InterPro"/>
</dbReference>
<feature type="domain" description="Terminase large subunit-like endonuclease" evidence="2">
    <location>
        <begin position="258"/>
        <end position="550"/>
    </location>
</feature>
<sequence>MEKKTECLVHRYARLALAGKIVVGKWVRLACERHLHDLKTGHGRGIYFDEKAANRAIRFFRFLKHSKGEWAGQRFDLELWQAFIVGSLFGWKREDGTRRFRQGFTEIARNNGKTTLAAGVGLLLLVADDEPGAEIYTAATKRDQARITHSEATRMVRQSKALRQRVRIFKDNLNIPDTASKYEPLGADANTTSGLNLHGAIVDELHEHKTRDMVDVLETATGSRRQPLIFEITTAGLAGESIYNEHHDYGISILEGTIEDDTWFAYIATMDEGDDWTSRRAWAKANPNLGICVKLDDLRRKCRKAKQIPAAQNVFLRLHANVRTQQITRWIDLATWDANAEVDGRLHVIDEEKLRGRACYGGLDLGAVADLTAWLMVFPWEDNPEEVDILARFWCPEAALKDRHNRYRAQYVQWARMGLLRTTPGNATDYEFVKAAILEDAATFGLVDLNVDRLFQAHQLASDLTEEGLTVVGMGQGFLSMAAPMRTFEEKLLAGLLHHGGNPVLRWMANNVAVKHDAAGSVKPDKDESQGRIDGIVALVMALDRLMRHEDKQVEWAAV</sequence>
<evidence type="ECO:0000259" key="1">
    <source>
        <dbReference type="Pfam" id="PF03354"/>
    </source>
</evidence>
<proteinExistence type="predicted"/>
<dbReference type="InterPro" id="IPR046461">
    <property type="entry name" value="TerL_ATPase"/>
</dbReference>